<dbReference type="InterPro" id="IPR008278">
    <property type="entry name" value="4-PPantetheinyl_Trfase_dom"/>
</dbReference>
<comment type="cofactor">
    <cofactor evidence="1">
        <name>Mg(2+)</name>
        <dbReference type="ChEBI" id="CHEBI:18420"/>
    </cofactor>
</comment>
<evidence type="ECO:0000259" key="7">
    <source>
        <dbReference type="Pfam" id="PF22624"/>
    </source>
</evidence>
<keyword evidence="5" id="KW-0460">Magnesium</keyword>
<reference evidence="8 9" key="1">
    <citation type="submission" date="2017-03" db="EMBL/GenBank/DDBJ databases">
        <title>Genome sequence of Clostridium hungatei DSM 14427.</title>
        <authorList>
            <person name="Poehlein A."/>
            <person name="Daniel R."/>
        </authorList>
    </citation>
    <scope>NUCLEOTIDE SEQUENCE [LARGE SCALE GENOMIC DNA]</scope>
    <source>
        <strain evidence="8 9">DSM 14427</strain>
    </source>
</reference>
<dbReference type="STRING" id="48256.CLHUN_29180"/>
<dbReference type="GO" id="GO:0008897">
    <property type="term" value="F:holo-[acyl-carrier-protein] synthase activity"/>
    <property type="evidence" value="ECO:0007669"/>
    <property type="project" value="InterPro"/>
</dbReference>
<name>A0A1V4SH13_RUMHU</name>
<organism evidence="8 9">
    <name type="scientific">Ruminiclostridium hungatei</name>
    <name type="common">Clostridium hungatei</name>
    <dbReference type="NCBI Taxonomy" id="48256"/>
    <lineage>
        <taxon>Bacteria</taxon>
        <taxon>Bacillati</taxon>
        <taxon>Bacillota</taxon>
        <taxon>Clostridia</taxon>
        <taxon>Eubacteriales</taxon>
        <taxon>Oscillospiraceae</taxon>
        <taxon>Ruminiclostridium</taxon>
    </lineage>
</organism>
<accession>A0A1V4SH13</accession>
<keyword evidence="3 8" id="KW-0808">Transferase</keyword>
<dbReference type="Pfam" id="PF01648">
    <property type="entry name" value="ACPS"/>
    <property type="match status" value="1"/>
</dbReference>
<evidence type="ECO:0000313" key="8">
    <source>
        <dbReference type="EMBL" id="OPX43168.1"/>
    </source>
</evidence>
<dbReference type="AlphaFoldDB" id="A0A1V4SH13"/>
<dbReference type="EMBL" id="MZGX01000020">
    <property type="protein sequence ID" value="OPX43168.1"/>
    <property type="molecule type" value="Genomic_DNA"/>
</dbReference>
<dbReference type="GO" id="GO:0000287">
    <property type="term" value="F:magnesium ion binding"/>
    <property type="evidence" value="ECO:0007669"/>
    <property type="project" value="InterPro"/>
</dbReference>
<keyword evidence="4" id="KW-0479">Metal-binding</keyword>
<dbReference type="PANTHER" id="PTHR12215:SF10">
    <property type="entry name" value="L-AMINOADIPATE-SEMIALDEHYDE DEHYDROGENASE-PHOSPHOPANTETHEINYL TRANSFERASE"/>
    <property type="match status" value="1"/>
</dbReference>
<proteinExistence type="inferred from homology"/>
<dbReference type="EC" id="2.7.8.-" evidence="8"/>
<dbReference type="Pfam" id="PF22624">
    <property type="entry name" value="AASDHPPT_N"/>
    <property type="match status" value="1"/>
</dbReference>
<sequence>MLEIYAVRLDYTFEKNKYDELLTCIAAEKRERVGRFFKYEDALRTLISDILVRYLVCDRLKVKNKELLFSANEYGKPFLANYDGIQYNTSHSGRWVVCALADSPVGIDVEQIKPIDLRIAERFFSKEEFASLMSKEEAHREEFFYELWASKESYIKAIGRGLSIPLDSFSVNIGEKSVRLDSQYQAAAYFFKKYFVEPGFKMVACSCGGDFPEKVEFMEANELYERALRLFNQ</sequence>
<evidence type="ECO:0000256" key="4">
    <source>
        <dbReference type="ARBA" id="ARBA00022723"/>
    </source>
</evidence>
<dbReference type="Proteomes" id="UP000191554">
    <property type="component" value="Unassembled WGS sequence"/>
</dbReference>
<feature type="domain" description="4'-phosphopantetheinyl transferase" evidence="6">
    <location>
        <begin position="104"/>
        <end position="191"/>
    </location>
</feature>
<dbReference type="GO" id="GO:0006633">
    <property type="term" value="P:fatty acid biosynthetic process"/>
    <property type="evidence" value="ECO:0007669"/>
    <property type="project" value="InterPro"/>
</dbReference>
<comment type="caution">
    <text evidence="8">The sequence shown here is derived from an EMBL/GenBank/DDBJ whole genome shotgun (WGS) entry which is preliminary data.</text>
</comment>
<dbReference type="Gene3D" id="3.90.470.20">
    <property type="entry name" value="4'-phosphopantetheinyl transferase domain"/>
    <property type="match status" value="2"/>
</dbReference>
<evidence type="ECO:0000256" key="3">
    <source>
        <dbReference type="ARBA" id="ARBA00022679"/>
    </source>
</evidence>
<dbReference type="InterPro" id="IPR004568">
    <property type="entry name" value="Ppantetheine-prot_Trfase_dom"/>
</dbReference>
<dbReference type="InterPro" id="IPR050559">
    <property type="entry name" value="P-Pant_transferase_sf"/>
</dbReference>
<dbReference type="InterPro" id="IPR037143">
    <property type="entry name" value="4-PPantetheinyl_Trfase_dom_sf"/>
</dbReference>
<evidence type="ECO:0000256" key="2">
    <source>
        <dbReference type="ARBA" id="ARBA00010990"/>
    </source>
</evidence>
<keyword evidence="9" id="KW-1185">Reference proteome</keyword>
<evidence type="ECO:0000259" key="6">
    <source>
        <dbReference type="Pfam" id="PF01648"/>
    </source>
</evidence>
<evidence type="ECO:0000256" key="5">
    <source>
        <dbReference type="ARBA" id="ARBA00022842"/>
    </source>
</evidence>
<dbReference type="InterPro" id="IPR055066">
    <property type="entry name" value="AASDHPPT_N"/>
</dbReference>
<evidence type="ECO:0000256" key="1">
    <source>
        <dbReference type="ARBA" id="ARBA00001946"/>
    </source>
</evidence>
<gene>
    <name evidence="8" type="primary">sfp</name>
    <name evidence="8" type="ORF">CLHUN_29180</name>
</gene>
<dbReference type="GO" id="GO:0005829">
    <property type="term" value="C:cytosol"/>
    <property type="evidence" value="ECO:0007669"/>
    <property type="project" value="TreeGrafter"/>
</dbReference>
<dbReference type="PANTHER" id="PTHR12215">
    <property type="entry name" value="PHOSPHOPANTETHEINE TRANSFERASE"/>
    <property type="match status" value="1"/>
</dbReference>
<protein>
    <submittedName>
        <fullName evidence="8">4'-phosphopantetheinyl transferase sfp</fullName>
        <ecNumber evidence="8">2.7.8.-</ecNumber>
    </submittedName>
</protein>
<dbReference type="RefSeq" id="WP_080065370.1">
    <property type="nucleotide sequence ID" value="NZ_MZGX01000020.1"/>
</dbReference>
<dbReference type="OrthoDB" id="9808281at2"/>
<dbReference type="GO" id="GO:0019878">
    <property type="term" value="P:lysine biosynthetic process via aminoadipic acid"/>
    <property type="evidence" value="ECO:0007669"/>
    <property type="project" value="TreeGrafter"/>
</dbReference>
<evidence type="ECO:0000313" key="9">
    <source>
        <dbReference type="Proteomes" id="UP000191554"/>
    </source>
</evidence>
<dbReference type="NCBIfam" id="TIGR00556">
    <property type="entry name" value="pantethn_trn"/>
    <property type="match status" value="1"/>
</dbReference>
<feature type="domain" description="4'-phosphopantetheinyl transferase N-terminal" evidence="7">
    <location>
        <begin position="15"/>
        <end position="99"/>
    </location>
</feature>
<comment type="similarity">
    <text evidence="2">Belongs to the P-Pant transferase superfamily. Gsp/Sfp/HetI/AcpT family.</text>
</comment>
<dbReference type="SUPFAM" id="SSF56214">
    <property type="entry name" value="4'-phosphopantetheinyl transferase"/>
    <property type="match status" value="2"/>
</dbReference>